<gene>
    <name evidence="1" type="ORF">AYBTSS11_LOCUS17024</name>
</gene>
<dbReference type="AlphaFoldDB" id="A0AA86VLS2"/>
<organism evidence="1 2">
    <name type="scientific">Sphenostylis stenocarpa</name>
    <dbReference type="NCBI Taxonomy" id="92480"/>
    <lineage>
        <taxon>Eukaryota</taxon>
        <taxon>Viridiplantae</taxon>
        <taxon>Streptophyta</taxon>
        <taxon>Embryophyta</taxon>
        <taxon>Tracheophyta</taxon>
        <taxon>Spermatophyta</taxon>
        <taxon>Magnoliopsida</taxon>
        <taxon>eudicotyledons</taxon>
        <taxon>Gunneridae</taxon>
        <taxon>Pentapetalae</taxon>
        <taxon>rosids</taxon>
        <taxon>fabids</taxon>
        <taxon>Fabales</taxon>
        <taxon>Fabaceae</taxon>
        <taxon>Papilionoideae</taxon>
        <taxon>50 kb inversion clade</taxon>
        <taxon>NPAAA clade</taxon>
        <taxon>indigoferoid/millettioid clade</taxon>
        <taxon>Phaseoleae</taxon>
        <taxon>Sphenostylis</taxon>
    </lineage>
</organism>
<reference evidence="1" key="1">
    <citation type="submission" date="2023-10" db="EMBL/GenBank/DDBJ databases">
        <authorList>
            <person name="Domelevo Entfellner J.-B."/>
        </authorList>
    </citation>
    <scope>NUCLEOTIDE SEQUENCE</scope>
</reference>
<proteinExistence type="predicted"/>
<name>A0AA86VLS2_9FABA</name>
<dbReference type="EMBL" id="OY731402">
    <property type="protein sequence ID" value="CAJ1957109.1"/>
    <property type="molecule type" value="Genomic_DNA"/>
</dbReference>
<protein>
    <submittedName>
        <fullName evidence="1">Uncharacterized protein</fullName>
    </submittedName>
</protein>
<accession>A0AA86VLS2</accession>
<keyword evidence="2" id="KW-1185">Reference proteome</keyword>
<dbReference type="Gramene" id="rna-AYBTSS11_LOCUS17024">
    <property type="protein sequence ID" value="CAJ1957109.1"/>
    <property type="gene ID" value="gene-AYBTSS11_LOCUS17024"/>
</dbReference>
<evidence type="ECO:0000313" key="1">
    <source>
        <dbReference type="EMBL" id="CAJ1957109.1"/>
    </source>
</evidence>
<dbReference type="Proteomes" id="UP001189624">
    <property type="component" value="Chromosome 5"/>
</dbReference>
<sequence>MALLASETVPGNLISAVWLSSNHHTVAGTTLKVTQVESNGHCWIKKRQYRAMKFLFQCPCCSCFCFMKPKQGKAKVKEAKKEVKETKVEQKVEEKKD</sequence>
<evidence type="ECO:0000313" key="2">
    <source>
        <dbReference type="Proteomes" id="UP001189624"/>
    </source>
</evidence>